<name>A0AAD3D0C0_9STRA</name>
<comment type="caution">
    <text evidence="1">The sequence shown here is derived from an EMBL/GenBank/DDBJ whole genome shotgun (WGS) entry which is preliminary data.</text>
</comment>
<evidence type="ECO:0000313" key="1">
    <source>
        <dbReference type="EMBL" id="GFH55333.1"/>
    </source>
</evidence>
<reference evidence="1 2" key="1">
    <citation type="journal article" date="2021" name="Sci. Rep.">
        <title>The genome of the diatom Chaetoceros tenuissimus carries an ancient integrated fragment of an extant virus.</title>
        <authorList>
            <person name="Hongo Y."/>
            <person name="Kimura K."/>
            <person name="Takaki Y."/>
            <person name="Yoshida Y."/>
            <person name="Baba S."/>
            <person name="Kobayashi G."/>
            <person name="Nagasaki K."/>
            <person name="Hano T."/>
            <person name="Tomaru Y."/>
        </authorList>
    </citation>
    <scope>NUCLEOTIDE SEQUENCE [LARGE SCALE GENOMIC DNA]</scope>
    <source>
        <strain evidence="1 2">NIES-3715</strain>
    </source>
</reference>
<proteinExistence type="predicted"/>
<accession>A0AAD3D0C0</accession>
<organism evidence="1 2">
    <name type="scientific">Chaetoceros tenuissimus</name>
    <dbReference type="NCBI Taxonomy" id="426638"/>
    <lineage>
        <taxon>Eukaryota</taxon>
        <taxon>Sar</taxon>
        <taxon>Stramenopiles</taxon>
        <taxon>Ochrophyta</taxon>
        <taxon>Bacillariophyta</taxon>
        <taxon>Coscinodiscophyceae</taxon>
        <taxon>Chaetocerotophycidae</taxon>
        <taxon>Chaetocerotales</taxon>
        <taxon>Chaetocerotaceae</taxon>
        <taxon>Chaetoceros</taxon>
    </lineage>
</organism>
<sequence>MNSQSKVTLPLPSIAFKAKTSKSWHDSESDFHLRKGMIYIMMELLQSIKEEQLARAKFKLVKHIELNLYIIASSMEEYADMSTLRQRMVKKVKKMALFDNPKKSI</sequence>
<protein>
    <submittedName>
        <fullName evidence="1">Uncharacterized protein</fullName>
    </submittedName>
</protein>
<dbReference type="Proteomes" id="UP001054902">
    <property type="component" value="Unassembled WGS sequence"/>
</dbReference>
<keyword evidence="2" id="KW-1185">Reference proteome</keyword>
<dbReference type="EMBL" id="BLLK01000047">
    <property type="protein sequence ID" value="GFH55333.1"/>
    <property type="molecule type" value="Genomic_DNA"/>
</dbReference>
<gene>
    <name evidence="1" type="ORF">CTEN210_11809</name>
</gene>
<dbReference type="AlphaFoldDB" id="A0AAD3D0C0"/>
<evidence type="ECO:0000313" key="2">
    <source>
        <dbReference type="Proteomes" id="UP001054902"/>
    </source>
</evidence>